<dbReference type="GO" id="GO:0016020">
    <property type="term" value="C:membrane"/>
    <property type="evidence" value="ECO:0007669"/>
    <property type="project" value="InterPro"/>
</dbReference>
<dbReference type="STRING" id="1714264.BTO30_02565"/>
<dbReference type="GO" id="GO:0008933">
    <property type="term" value="F:peptidoglycan lytic transglycosylase activity"/>
    <property type="evidence" value="ECO:0007669"/>
    <property type="project" value="InterPro"/>
</dbReference>
<gene>
    <name evidence="3" type="ORF">BTO30_02565</name>
</gene>
<dbReference type="Proteomes" id="UP000185568">
    <property type="component" value="Unassembled WGS sequence"/>
</dbReference>
<reference evidence="3 4" key="1">
    <citation type="submission" date="2016-12" db="EMBL/GenBank/DDBJ databases">
        <title>Domibacillus antri genome sequencing.</title>
        <authorList>
            <person name="Verma A."/>
            <person name="Krishnamurthi S."/>
        </authorList>
    </citation>
    <scope>NUCLEOTIDE SEQUENCE [LARGE SCALE GENOMIC DNA]</scope>
    <source>
        <strain evidence="3 4">XD80</strain>
    </source>
</reference>
<dbReference type="Pfam" id="PF01464">
    <property type="entry name" value="SLT"/>
    <property type="match status" value="1"/>
</dbReference>
<organism evidence="3 4">
    <name type="scientific">Domibacillus antri</name>
    <dbReference type="NCBI Taxonomy" id="1714264"/>
    <lineage>
        <taxon>Bacteria</taxon>
        <taxon>Bacillati</taxon>
        <taxon>Bacillota</taxon>
        <taxon>Bacilli</taxon>
        <taxon>Bacillales</taxon>
        <taxon>Bacillaceae</taxon>
        <taxon>Domibacillus</taxon>
    </lineage>
</organism>
<dbReference type="PANTHER" id="PTHR37423">
    <property type="entry name" value="SOLUBLE LYTIC MUREIN TRANSGLYCOSYLASE-RELATED"/>
    <property type="match status" value="1"/>
</dbReference>
<dbReference type="InterPro" id="IPR008258">
    <property type="entry name" value="Transglycosylase_SLT_dom_1"/>
</dbReference>
<dbReference type="EMBL" id="MSDU01000004">
    <property type="protein sequence ID" value="OLN23894.1"/>
    <property type="molecule type" value="Genomic_DNA"/>
</dbReference>
<dbReference type="Gene3D" id="1.10.530.10">
    <property type="match status" value="1"/>
</dbReference>
<protein>
    <recommendedName>
        <fullName evidence="2">Transglycosylase SLT domain-containing protein</fullName>
    </recommendedName>
</protein>
<name>A0A1Q8Q976_9BACI</name>
<dbReference type="SUPFAM" id="SSF53955">
    <property type="entry name" value="Lysozyme-like"/>
    <property type="match status" value="1"/>
</dbReference>
<comment type="caution">
    <text evidence="3">The sequence shown here is derived from an EMBL/GenBank/DDBJ whole genome shotgun (WGS) entry which is preliminary data.</text>
</comment>
<keyword evidence="4" id="KW-1185">Reference proteome</keyword>
<dbReference type="PROSITE" id="PS00922">
    <property type="entry name" value="TRANSGLYCOSYLASE"/>
    <property type="match status" value="1"/>
</dbReference>
<accession>A0A1Q8Q976</accession>
<evidence type="ECO:0000259" key="2">
    <source>
        <dbReference type="Pfam" id="PF01464"/>
    </source>
</evidence>
<dbReference type="GO" id="GO:0000270">
    <property type="term" value="P:peptidoglycan metabolic process"/>
    <property type="evidence" value="ECO:0007669"/>
    <property type="project" value="InterPro"/>
</dbReference>
<sequence>MIHSTMMKATGTPNTSPFTASANSSMVFGSILQQALLQGLEIVNAGEAGAAAKPALYTKAGADLLSVPKTNYDDIITRAAEKYNVPKKLIQSVIRQESNFNPSAVSHAGASGLMQLMPATARYLGVQNSFDPEQNVFGGTKYLRQMLDMFDGNTSLALAAYNAGPGNVKKYGGIPPFNETQNYVKKVTGYYHA</sequence>
<dbReference type="InterPro" id="IPR023346">
    <property type="entry name" value="Lysozyme-like_dom_sf"/>
</dbReference>
<comment type="similarity">
    <text evidence="1">Belongs to the transglycosylase Slt family.</text>
</comment>
<evidence type="ECO:0000313" key="3">
    <source>
        <dbReference type="EMBL" id="OLN23894.1"/>
    </source>
</evidence>
<proteinExistence type="inferred from homology"/>
<evidence type="ECO:0000256" key="1">
    <source>
        <dbReference type="ARBA" id="ARBA00007734"/>
    </source>
</evidence>
<evidence type="ECO:0000313" key="4">
    <source>
        <dbReference type="Proteomes" id="UP000185568"/>
    </source>
</evidence>
<dbReference type="AlphaFoldDB" id="A0A1Q8Q976"/>
<dbReference type="InterPro" id="IPR000189">
    <property type="entry name" value="Transglyc_AS"/>
</dbReference>
<feature type="domain" description="Transglycosylase SLT" evidence="2">
    <location>
        <begin position="75"/>
        <end position="182"/>
    </location>
</feature>
<dbReference type="PANTHER" id="PTHR37423:SF2">
    <property type="entry name" value="MEMBRANE-BOUND LYTIC MUREIN TRANSGLYCOSYLASE C"/>
    <property type="match status" value="1"/>
</dbReference>
<dbReference type="CDD" id="cd13401">
    <property type="entry name" value="Slt70-like"/>
    <property type="match status" value="1"/>
</dbReference>